<dbReference type="EMBL" id="JABWDY010009537">
    <property type="protein sequence ID" value="KAF5201352.1"/>
    <property type="molecule type" value="Genomic_DNA"/>
</dbReference>
<dbReference type="OrthoDB" id="1938430at2759"/>
<proteinExistence type="predicted"/>
<organism evidence="1 2">
    <name type="scientific">Thalictrum thalictroides</name>
    <name type="common">Rue-anemone</name>
    <name type="synonym">Anemone thalictroides</name>
    <dbReference type="NCBI Taxonomy" id="46969"/>
    <lineage>
        <taxon>Eukaryota</taxon>
        <taxon>Viridiplantae</taxon>
        <taxon>Streptophyta</taxon>
        <taxon>Embryophyta</taxon>
        <taxon>Tracheophyta</taxon>
        <taxon>Spermatophyta</taxon>
        <taxon>Magnoliopsida</taxon>
        <taxon>Ranunculales</taxon>
        <taxon>Ranunculaceae</taxon>
        <taxon>Thalictroideae</taxon>
        <taxon>Thalictrum</taxon>
    </lineage>
</organism>
<reference evidence="1 2" key="1">
    <citation type="submission" date="2020-06" db="EMBL/GenBank/DDBJ databases">
        <title>Transcriptomic and genomic resources for Thalictrum thalictroides and T. hernandezii: Facilitating candidate gene discovery in an emerging model plant lineage.</title>
        <authorList>
            <person name="Arias T."/>
            <person name="Riano-Pachon D.M."/>
            <person name="Di Stilio V.S."/>
        </authorList>
    </citation>
    <scope>NUCLEOTIDE SEQUENCE [LARGE SCALE GENOMIC DNA]</scope>
    <source>
        <strain evidence="2">cv. WT478/WT964</strain>
        <tissue evidence="1">Leaves</tissue>
    </source>
</reference>
<accession>A0A7J6WZ09</accession>
<dbReference type="Proteomes" id="UP000554482">
    <property type="component" value="Unassembled WGS sequence"/>
</dbReference>
<gene>
    <name evidence="1" type="ORF">FRX31_009071</name>
</gene>
<keyword evidence="2" id="KW-1185">Reference proteome</keyword>
<dbReference type="AlphaFoldDB" id="A0A7J6WZ09"/>
<comment type="caution">
    <text evidence="1">The sequence shown here is derived from an EMBL/GenBank/DDBJ whole genome shotgun (WGS) entry which is preliminary data.</text>
</comment>
<protein>
    <submittedName>
        <fullName evidence="1">Uncharacterized protein</fullName>
    </submittedName>
</protein>
<name>A0A7J6WZ09_THATH</name>
<evidence type="ECO:0000313" key="1">
    <source>
        <dbReference type="EMBL" id="KAF5201352.1"/>
    </source>
</evidence>
<sequence length="96" mass="11544">MLNWCNINRQVYQSPKECMHTLHACKGKELHHNLLQTAFTATIYWLWHERNIRIFEEQQSTMDVITRRIIQDVKWKLSKITKGKLTISITEMQPTF</sequence>
<evidence type="ECO:0000313" key="2">
    <source>
        <dbReference type="Proteomes" id="UP000554482"/>
    </source>
</evidence>